<dbReference type="OrthoDB" id="2102561at2759"/>
<dbReference type="Pfam" id="PF00106">
    <property type="entry name" value="adh_short"/>
    <property type="match status" value="1"/>
</dbReference>
<reference evidence="5" key="1">
    <citation type="submission" date="2022-10" db="EMBL/GenBank/DDBJ databases">
        <title>Tapping the CABI collections for fungal endophytes: first genome assemblies for Collariella, Neodidymelliopsis, Ascochyta clinopodiicola, Didymella pomorum, Didymosphaeria variabile, Neocosmospora piperis and Neocucurbitaria cava.</title>
        <authorList>
            <person name="Hill R."/>
        </authorList>
    </citation>
    <scope>NUCLEOTIDE SEQUENCE</scope>
    <source>
        <strain evidence="5">IMI 355082</strain>
    </source>
</reference>
<evidence type="ECO:0000313" key="6">
    <source>
        <dbReference type="Proteomes" id="UP001140453"/>
    </source>
</evidence>
<evidence type="ECO:0000256" key="1">
    <source>
        <dbReference type="ARBA" id="ARBA00006484"/>
    </source>
</evidence>
<dbReference type="GO" id="GO:0006654">
    <property type="term" value="P:phosphatidic acid biosynthetic process"/>
    <property type="evidence" value="ECO:0007669"/>
    <property type="project" value="TreeGrafter"/>
</dbReference>
<keyword evidence="6" id="KW-1185">Reference proteome</keyword>
<dbReference type="GO" id="GO:0019433">
    <property type="term" value="P:triglyceride catabolic process"/>
    <property type="evidence" value="ECO:0007669"/>
    <property type="project" value="TreeGrafter"/>
</dbReference>
<dbReference type="SUPFAM" id="SSF51735">
    <property type="entry name" value="NAD(P)-binding Rossmann-fold domains"/>
    <property type="match status" value="1"/>
</dbReference>
<comment type="similarity">
    <text evidence="1 4">Belongs to the short-chain dehydrogenases/reductases (SDR) family.</text>
</comment>
<dbReference type="Proteomes" id="UP001140453">
    <property type="component" value="Unassembled WGS sequence"/>
</dbReference>
<protein>
    <submittedName>
        <fullName evidence="5">NADPH-dependent 1-acyl dihydroxyacetone phosphate reductase</fullName>
        <ecNumber evidence="5">1.1.1.101</ecNumber>
    </submittedName>
</protein>
<dbReference type="GO" id="GO:0005783">
    <property type="term" value="C:endoplasmic reticulum"/>
    <property type="evidence" value="ECO:0007669"/>
    <property type="project" value="TreeGrafter"/>
</dbReference>
<dbReference type="EMBL" id="JAPEVB010000001">
    <property type="protein sequence ID" value="KAJ4397787.1"/>
    <property type="molecule type" value="Genomic_DNA"/>
</dbReference>
<dbReference type="InterPro" id="IPR036291">
    <property type="entry name" value="NAD(P)-bd_dom_sf"/>
</dbReference>
<accession>A0A9W9D1S3</accession>
<dbReference type="InterPro" id="IPR020904">
    <property type="entry name" value="Sc_DH/Rdtase_CS"/>
</dbReference>
<dbReference type="InterPro" id="IPR002347">
    <property type="entry name" value="SDR_fam"/>
</dbReference>
<dbReference type="GO" id="GO:0000140">
    <property type="term" value="F:acylglycerone-phosphate reductase (NADP+) activity"/>
    <property type="evidence" value="ECO:0007669"/>
    <property type="project" value="UniProtKB-EC"/>
</dbReference>
<name>A0A9W9D1S3_9PEZI</name>
<sequence>MSVEPGKKTVLITGCSPGGIGHELCKAFHARGLHVIATARNPSVLEAFANQPGYTCLQLDVTDENSIIACRDEVIKATGGKLDILVNNAGRTHTVPATDLDIADVRTTFETNVLGVMATIKHFINPLITARGLILNISSGASIVPYPFASAYSASKGAINAYSRTLRQELRPYGVRVMVAITGTVRTNINLQTDRALPAESLYQPIEDVYKWRLTFSRNTPSAVTPQVYAERLARDALKPEWPIWLRGIFGFGRPDWHYFGGLAKVLWFGTLFGEWLSDIIVYRMFKLHLLENLLKKQAAEAKRLKDA</sequence>
<keyword evidence="3 5" id="KW-0560">Oxidoreductase</keyword>
<evidence type="ECO:0000256" key="2">
    <source>
        <dbReference type="ARBA" id="ARBA00022857"/>
    </source>
</evidence>
<dbReference type="AlphaFoldDB" id="A0A9W9D1S3"/>
<organism evidence="5 6">
    <name type="scientific">Gnomoniopsis smithogilvyi</name>
    <dbReference type="NCBI Taxonomy" id="1191159"/>
    <lineage>
        <taxon>Eukaryota</taxon>
        <taxon>Fungi</taxon>
        <taxon>Dikarya</taxon>
        <taxon>Ascomycota</taxon>
        <taxon>Pezizomycotina</taxon>
        <taxon>Sordariomycetes</taxon>
        <taxon>Sordariomycetidae</taxon>
        <taxon>Diaporthales</taxon>
        <taxon>Gnomoniaceae</taxon>
        <taxon>Gnomoniopsis</taxon>
    </lineage>
</organism>
<evidence type="ECO:0000313" key="5">
    <source>
        <dbReference type="EMBL" id="KAJ4397787.1"/>
    </source>
</evidence>
<dbReference type="PROSITE" id="PS00061">
    <property type="entry name" value="ADH_SHORT"/>
    <property type="match status" value="1"/>
</dbReference>
<dbReference type="PANTHER" id="PTHR44169:SF6">
    <property type="entry name" value="NADPH-DEPENDENT 1-ACYLDIHYDROXYACETONE PHOSPHATE REDUCTASE"/>
    <property type="match status" value="1"/>
</dbReference>
<proteinExistence type="inferred from homology"/>
<dbReference type="CDD" id="cd05374">
    <property type="entry name" value="17beta-HSD-like_SDR_c"/>
    <property type="match status" value="1"/>
</dbReference>
<dbReference type="EC" id="1.1.1.101" evidence="5"/>
<dbReference type="PRINTS" id="PR00081">
    <property type="entry name" value="GDHRDH"/>
</dbReference>
<evidence type="ECO:0000256" key="4">
    <source>
        <dbReference type="RuleBase" id="RU000363"/>
    </source>
</evidence>
<dbReference type="GO" id="GO:0005811">
    <property type="term" value="C:lipid droplet"/>
    <property type="evidence" value="ECO:0007669"/>
    <property type="project" value="TreeGrafter"/>
</dbReference>
<dbReference type="Gene3D" id="3.40.50.720">
    <property type="entry name" value="NAD(P)-binding Rossmann-like Domain"/>
    <property type="match status" value="1"/>
</dbReference>
<dbReference type="PRINTS" id="PR00080">
    <property type="entry name" value="SDRFAMILY"/>
</dbReference>
<keyword evidence="2" id="KW-0521">NADP</keyword>
<dbReference type="GO" id="GO:0004806">
    <property type="term" value="F:triacylglycerol lipase activity"/>
    <property type="evidence" value="ECO:0007669"/>
    <property type="project" value="TreeGrafter"/>
</dbReference>
<dbReference type="FunFam" id="3.40.50.720:FF:000261">
    <property type="entry name" value="NADPH-dependent 1-acyldihydroxyacetone phosphate reductase"/>
    <property type="match status" value="1"/>
</dbReference>
<comment type="caution">
    <text evidence="5">The sequence shown here is derived from an EMBL/GenBank/DDBJ whole genome shotgun (WGS) entry which is preliminary data.</text>
</comment>
<dbReference type="PANTHER" id="PTHR44169">
    <property type="entry name" value="NADPH-DEPENDENT 1-ACYLDIHYDROXYACETONE PHOSPHATE REDUCTASE"/>
    <property type="match status" value="1"/>
</dbReference>
<gene>
    <name evidence="5" type="primary">AYR1</name>
    <name evidence="5" type="ORF">N0V93_002024</name>
</gene>
<evidence type="ECO:0000256" key="3">
    <source>
        <dbReference type="ARBA" id="ARBA00023002"/>
    </source>
</evidence>